<dbReference type="GO" id="GO:0006629">
    <property type="term" value="P:lipid metabolic process"/>
    <property type="evidence" value="ECO:0007669"/>
    <property type="project" value="InterPro"/>
</dbReference>
<feature type="transmembrane region" description="Helical" evidence="1">
    <location>
        <begin position="164"/>
        <end position="184"/>
    </location>
</feature>
<keyword evidence="1" id="KW-0812">Transmembrane</keyword>
<dbReference type="PANTHER" id="PTHR19353">
    <property type="entry name" value="FATTY ACID DESATURASE 2"/>
    <property type="match status" value="1"/>
</dbReference>
<feature type="transmembrane region" description="Helical" evidence="1">
    <location>
        <begin position="62"/>
        <end position="83"/>
    </location>
</feature>
<name>A0A518G8V4_9BACT</name>
<dbReference type="InterPro" id="IPR012171">
    <property type="entry name" value="Fatty_acid_desaturase"/>
</dbReference>
<feature type="transmembrane region" description="Helical" evidence="1">
    <location>
        <begin position="37"/>
        <end position="56"/>
    </location>
</feature>
<evidence type="ECO:0000313" key="3">
    <source>
        <dbReference type="EMBL" id="QDV25028.1"/>
    </source>
</evidence>
<feature type="transmembrane region" description="Helical" evidence="1">
    <location>
        <begin position="95"/>
        <end position="116"/>
    </location>
</feature>
<keyword evidence="4" id="KW-1185">Reference proteome</keyword>
<accession>A0A518G8V4</accession>
<dbReference type="InterPro" id="IPR005804">
    <property type="entry name" value="FA_desaturase_dom"/>
</dbReference>
<evidence type="ECO:0000256" key="1">
    <source>
        <dbReference type="SAM" id="Phobius"/>
    </source>
</evidence>
<keyword evidence="3" id="KW-0560">Oxidoreductase</keyword>
<feature type="domain" description="Fatty acid desaturase" evidence="2">
    <location>
        <begin position="62"/>
        <end position="305"/>
    </location>
</feature>
<dbReference type="Pfam" id="PF00487">
    <property type="entry name" value="FA_desaturase"/>
    <property type="match status" value="1"/>
</dbReference>
<protein>
    <submittedName>
        <fullName evidence="3">Fatty acid desaturase</fullName>
        <ecNumber evidence="3">1.14.19.-</ecNumber>
    </submittedName>
</protein>
<dbReference type="Proteomes" id="UP000318017">
    <property type="component" value="Chromosome"/>
</dbReference>
<organism evidence="3 4">
    <name type="scientific">Aureliella helgolandensis</name>
    <dbReference type="NCBI Taxonomy" id="2527968"/>
    <lineage>
        <taxon>Bacteria</taxon>
        <taxon>Pseudomonadati</taxon>
        <taxon>Planctomycetota</taxon>
        <taxon>Planctomycetia</taxon>
        <taxon>Pirellulales</taxon>
        <taxon>Pirellulaceae</taxon>
        <taxon>Aureliella</taxon>
    </lineage>
</organism>
<dbReference type="GO" id="GO:0016717">
    <property type="term" value="F:oxidoreductase activity, acting on paired donors, with oxidation of a pair of donors resulting in the reduction of molecular oxygen to two molecules of water"/>
    <property type="evidence" value="ECO:0007669"/>
    <property type="project" value="TreeGrafter"/>
</dbReference>
<dbReference type="EC" id="1.14.19.-" evidence="3"/>
<keyword evidence="1" id="KW-0472">Membrane</keyword>
<dbReference type="EMBL" id="CP036298">
    <property type="protein sequence ID" value="QDV25028.1"/>
    <property type="molecule type" value="Genomic_DNA"/>
</dbReference>
<keyword evidence="1" id="KW-1133">Transmembrane helix</keyword>
<dbReference type="KEGG" id="ahel:Q31a_33500"/>
<feature type="transmembrane region" description="Helical" evidence="1">
    <location>
        <begin position="215"/>
        <end position="237"/>
    </location>
</feature>
<dbReference type="PANTHER" id="PTHR19353:SF73">
    <property type="entry name" value="FATTY ACID DESATURASE"/>
    <property type="match status" value="1"/>
</dbReference>
<evidence type="ECO:0000313" key="4">
    <source>
        <dbReference type="Proteomes" id="UP000318017"/>
    </source>
</evidence>
<sequence length="344" mass="38786">MEPAVDTESQSESSRAKAAARDLLIASKFFAQERRGASWWHLSSTLAALVITASVAAWGGAAWLRILGSLLTGLILVRMFILYHDYQHHSILRNSRLASLILSVYGYLMLTPPSVWKRSHDHHHRNNSKLFGASIGSFPIMTTTNYKLASGWEKFEYRLARSPFVILFGYLIVFLFGMCVRPLLMDPRRHWDAPLAVVLHVGVALLLAYCSDWQTSLLVLILPTWVATFSGAYLFYIQHNFPAAKIRKNNEWSYADAALASSSYLELGPIMHWLTGNIGYHHVHHLNAKIPFYRLPEAMAALAELQSPGKTSLRIRDIMGCLRLKLWDVSQDRFVTFADAAARG</sequence>
<dbReference type="AlphaFoldDB" id="A0A518G8V4"/>
<dbReference type="GO" id="GO:0016020">
    <property type="term" value="C:membrane"/>
    <property type="evidence" value="ECO:0007669"/>
    <property type="project" value="TreeGrafter"/>
</dbReference>
<gene>
    <name evidence="3" type="primary">des</name>
    <name evidence="3" type="ORF">Q31a_33500</name>
</gene>
<proteinExistence type="predicted"/>
<reference evidence="3 4" key="1">
    <citation type="submission" date="2019-02" db="EMBL/GenBank/DDBJ databases">
        <title>Deep-cultivation of Planctomycetes and their phenomic and genomic characterization uncovers novel biology.</title>
        <authorList>
            <person name="Wiegand S."/>
            <person name="Jogler M."/>
            <person name="Boedeker C."/>
            <person name="Pinto D."/>
            <person name="Vollmers J."/>
            <person name="Rivas-Marin E."/>
            <person name="Kohn T."/>
            <person name="Peeters S.H."/>
            <person name="Heuer A."/>
            <person name="Rast P."/>
            <person name="Oberbeckmann S."/>
            <person name="Bunk B."/>
            <person name="Jeske O."/>
            <person name="Meyerdierks A."/>
            <person name="Storesund J.E."/>
            <person name="Kallscheuer N."/>
            <person name="Luecker S."/>
            <person name="Lage O.M."/>
            <person name="Pohl T."/>
            <person name="Merkel B.J."/>
            <person name="Hornburger P."/>
            <person name="Mueller R.-W."/>
            <person name="Bruemmer F."/>
            <person name="Labrenz M."/>
            <person name="Spormann A.M."/>
            <person name="Op den Camp H."/>
            <person name="Overmann J."/>
            <person name="Amann R."/>
            <person name="Jetten M.S.M."/>
            <person name="Mascher T."/>
            <person name="Medema M.H."/>
            <person name="Devos D.P."/>
            <person name="Kaster A.-K."/>
            <person name="Ovreas L."/>
            <person name="Rohde M."/>
            <person name="Galperin M.Y."/>
            <person name="Jogler C."/>
        </authorList>
    </citation>
    <scope>NUCLEOTIDE SEQUENCE [LARGE SCALE GENOMIC DNA]</scope>
    <source>
        <strain evidence="3 4">Q31a</strain>
    </source>
</reference>
<evidence type="ECO:0000259" key="2">
    <source>
        <dbReference type="Pfam" id="PF00487"/>
    </source>
</evidence>